<evidence type="ECO:0000256" key="1">
    <source>
        <dbReference type="ARBA" id="ARBA00022737"/>
    </source>
</evidence>
<protein>
    <recommendedName>
        <fullName evidence="7">NACHT domain-containing protein</fullName>
    </recommendedName>
</protein>
<dbReference type="Pfam" id="PF24883">
    <property type="entry name" value="NPHP3_N"/>
    <property type="match status" value="1"/>
</dbReference>
<dbReference type="InterPro" id="IPR036770">
    <property type="entry name" value="Ankyrin_rpt-contain_sf"/>
</dbReference>
<dbReference type="SUPFAM" id="SSF48403">
    <property type="entry name" value="Ankyrin repeat"/>
    <property type="match status" value="1"/>
</dbReference>
<dbReference type="Proteomes" id="UP000756346">
    <property type="component" value="Unassembled WGS sequence"/>
</dbReference>
<dbReference type="Pfam" id="PF12796">
    <property type="entry name" value="Ank_2"/>
    <property type="match status" value="1"/>
</dbReference>
<evidence type="ECO:0000313" key="5">
    <source>
        <dbReference type="EMBL" id="KAH7033561.1"/>
    </source>
</evidence>
<dbReference type="Gene3D" id="3.40.50.300">
    <property type="entry name" value="P-loop containing nucleotide triphosphate hydrolases"/>
    <property type="match status" value="1"/>
</dbReference>
<dbReference type="InterPro" id="IPR056125">
    <property type="entry name" value="DUF7708"/>
</dbReference>
<dbReference type="PANTHER" id="PTHR10039:SF10">
    <property type="entry name" value="NACHT DOMAIN-CONTAINING PROTEIN"/>
    <property type="match status" value="1"/>
</dbReference>
<dbReference type="Gene3D" id="1.25.40.20">
    <property type="entry name" value="Ankyrin repeat-containing domain"/>
    <property type="match status" value="1"/>
</dbReference>
<dbReference type="PROSITE" id="PS50297">
    <property type="entry name" value="ANK_REP_REGION"/>
    <property type="match status" value="2"/>
</dbReference>
<accession>A0A9P8YA99</accession>
<name>A0A9P8YA99_9PEZI</name>
<evidence type="ECO:0008006" key="7">
    <source>
        <dbReference type="Google" id="ProtNLM"/>
    </source>
</evidence>
<feature type="repeat" description="ANK" evidence="2">
    <location>
        <begin position="982"/>
        <end position="1014"/>
    </location>
</feature>
<gene>
    <name evidence="5" type="ORF">B0I36DRAFT_110490</name>
</gene>
<dbReference type="OrthoDB" id="7464126at2759"/>
<evidence type="ECO:0000259" key="4">
    <source>
        <dbReference type="Pfam" id="PF24883"/>
    </source>
</evidence>
<reference evidence="5" key="1">
    <citation type="journal article" date="2021" name="Nat. Commun.">
        <title>Genetic determinants of endophytism in the Arabidopsis root mycobiome.</title>
        <authorList>
            <person name="Mesny F."/>
            <person name="Miyauchi S."/>
            <person name="Thiergart T."/>
            <person name="Pickel B."/>
            <person name="Atanasova L."/>
            <person name="Karlsson M."/>
            <person name="Huettel B."/>
            <person name="Barry K.W."/>
            <person name="Haridas S."/>
            <person name="Chen C."/>
            <person name="Bauer D."/>
            <person name="Andreopoulos W."/>
            <person name="Pangilinan J."/>
            <person name="LaButti K."/>
            <person name="Riley R."/>
            <person name="Lipzen A."/>
            <person name="Clum A."/>
            <person name="Drula E."/>
            <person name="Henrissat B."/>
            <person name="Kohler A."/>
            <person name="Grigoriev I.V."/>
            <person name="Martin F.M."/>
            <person name="Hacquard S."/>
        </authorList>
    </citation>
    <scope>NUCLEOTIDE SEQUENCE</scope>
    <source>
        <strain evidence="5">MPI-CAGE-CH-0230</strain>
    </source>
</reference>
<organism evidence="5 6">
    <name type="scientific">Microdochium trichocladiopsis</name>
    <dbReference type="NCBI Taxonomy" id="1682393"/>
    <lineage>
        <taxon>Eukaryota</taxon>
        <taxon>Fungi</taxon>
        <taxon>Dikarya</taxon>
        <taxon>Ascomycota</taxon>
        <taxon>Pezizomycotina</taxon>
        <taxon>Sordariomycetes</taxon>
        <taxon>Xylariomycetidae</taxon>
        <taxon>Xylariales</taxon>
        <taxon>Microdochiaceae</taxon>
        <taxon>Microdochium</taxon>
    </lineage>
</organism>
<dbReference type="InterPro" id="IPR027417">
    <property type="entry name" value="P-loop_NTPase"/>
</dbReference>
<dbReference type="PROSITE" id="PS50088">
    <property type="entry name" value="ANK_REPEAT"/>
    <property type="match status" value="2"/>
</dbReference>
<dbReference type="Pfam" id="PF24809">
    <property type="entry name" value="DUF7708"/>
    <property type="match status" value="1"/>
</dbReference>
<dbReference type="AlphaFoldDB" id="A0A9P8YA99"/>
<evidence type="ECO:0000256" key="2">
    <source>
        <dbReference type="PROSITE-ProRule" id="PRU00023"/>
    </source>
</evidence>
<keyword evidence="1" id="KW-0677">Repeat</keyword>
<dbReference type="RefSeq" id="XP_046014393.1">
    <property type="nucleotide sequence ID" value="XM_046147875.1"/>
</dbReference>
<keyword evidence="6" id="KW-1185">Reference proteome</keyword>
<evidence type="ECO:0000259" key="3">
    <source>
        <dbReference type="Pfam" id="PF24809"/>
    </source>
</evidence>
<keyword evidence="2" id="KW-0040">ANK repeat</keyword>
<sequence length="1106" mass="125886">MDIVSLGSRTTASNDPQRSLNDALASFRGILTADQLDALNHAKPEQDVDKVMIFTAELDQKAKSMKGRSVATRLHAVLEAVHLFSTVVDTFVSSNPEIAALVWGSIKMTMLIMVNYTSYFEPLSKLFMTISTHCPRFNEYQALFPISIRLQKALCDFHAAIVRCRQHLVEFMKRTWSQQLLNAVFQSFEQEFKPDIDGIARLAKEVKEEINLATTLAQHQEQQCQGQERKAAQLSRYFLQRYIPKLDQDLQFVKIRQSKQERIRLLEQLCSYNHLPLFKDTCKKRRNGTADWLLSTTEFTRWCNGTGSAVLCCYGKIGSGKTVLCTNVINNLYLHMQPRTIVAFFLAHYDNAESLLADTMIRSILKQSLVAIKGPNSHMNRLAELLNKPYVPLREWTVLLQQLIITMNNFYIVVDGLNECTSTERRLLMDELSLISEAAPSLRLFFSGRDSILIDVEQKFGHISKISTVSEGLRTDISLFIESVLEECFENGDLVVEDAALKELIVTTLNDRADGMFLLVVFLMQELCIASYKGMIRETLATLPKSLEQVYTVVLERILADNNMVEAVETAFRWVVAVARPLTLAELQETIPIEINQPYSMAEKQIPNFERIVLWSGNLLQCSEEEPRLIRFAHPTIREFLTNGSLPPHLGRFRVDTDLADHFVGEICMTYLDFNDFKTEVARAERPTTVTIQPLALASTALGNQSATTRLANTYTWLLTSTGWVTEGTFDIETNYASTQPYERDKSHPFLQYARIYWIVHTKHFDANKSKTWPLLRLVAKEGHNLIIWPGQERPESPGANLREWLEHNDHYALFLVGIQDWLLLKRQCQFHHCACFLLNHRASTDLDLIEQHLRGRSPAQIETFLSAARLAGLDMYDLFGILLEAVRFSDLAVVLSPAKGCSNSMPRSMQVHRLEFALVAASELGLLDVVKWLLKREVTVRNDLKIDEKRTALGRAARKGHCDVVRELLDHAADVDITDSQGFTPLHEAARNGHAEVVKILLSARANTECRVTMSFNDHTPRAWTALELAARGHFYVIVDLLYDRRVQKEQIWPQLQEDLTSGIIAEDLSMQNRHADVAAIHRLRKVLGFPSFPTTNLSGNDYWR</sequence>
<dbReference type="GeneID" id="70177421"/>
<proteinExistence type="predicted"/>
<feature type="domain" description="DUF7708" evidence="3">
    <location>
        <begin position="74"/>
        <end position="214"/>
    </location>
</feature>
<dbReference type="PANTHER" id="PTHR10039">
    <property type="entry name" value="AMELOGENIN"/>
    <property type="match status" value="1"/>
</dbReference>
<comment type="caution">
    <text evidence="5">The sequence shown here is derived from an EMBL/GenBank/DDBJ whole genome shotgun (WGS) entry which is preliminary data.</text>
</comment>
<feature type="domain" description="Nephrocystin 3-like N-terminal" evidence="4">
    <location>
        <begin position="288"/>
        <end position="449"/>
    </location>
</feature>
<dbReference type="InterPro" id="IPR056884">
    <property type="entry name" value="NPHP3-like_N"/>
</dbReference>
<feature type="repeat" description="ANK" evidence="2">
    <location>
        <begin position="949"/>
        <end position="981"/>
    </location>
</feature>
<dbReference type="InterPro" id="IPR002110">
    <property type="entry name" value="Ankyrin_rpt"/>
</dbReference>
<evidence type="ECO:0000313" key="6">
    <source>
        <dbReference type="Proteomes" id="UP000756346"/>
    </source>
</evidence>
<dbReference type="SMART" id="SM00248">
    <property type="entry name" value="ANK"/>
    <property type="match status" value="4"/>
</dbReference>
<dbReference type="EMBL" id="JAGTJQ010000004">
    <property type="protein sequence ID" value="KAH7033561.1"/>
    <property type="molecule type" value="Genomic_DNA"/>
</dbReference>